<feature type="transmembrane region" description="Helical" evidence="1">
    <location>
        <begin position="40"/>
        <end position="62"/>
    </location>
</feature>
<organism evidence="2 3">
    <name type="scientific">Pseudoalteromonas obscura</name>
    <dbReference type="NCBI Taxonomy" id="3048491"/>
    <lineage>
        <taxon>Bacteria</taxon>
        <taxon>Pseudomonadati</taxon>
        <taxon>Pseudomonadota</taxon>
        <taxon>Gammaproteobacteria</taxon>
        <taxon>Alteromonadales</taxon>
        <taxon>Pseudoalteromonadaceae</taxon>
        <taxon>Pseudoalteromonas</taxon>
    </lineage>
</organism>
<comment type="caution">
    <text evidence="2">The sequence shown here is derived from an EMBL/GenBank/DDBJ whole genome shotgun (WGS) entry which is preliminary data.</text>
</comment>
<protein>
    <submittedName>
        <fullName evidence="2">Uncharacterized protein</fullName>
    </submittedName>
</protein>
<dbReference type="Proteomes" id="UP001231915">
    <property type="component" value="Unassembled WGS sequence"/>
</dbReference>
<dbReference type="RefSeq" id="WP_284137515.1">
    <property type="nucleotide sequence ID" value="NZ_JASJUT010000005.1"/>
</dbReference>
<sequence length="71" mass="7734">MKTSTPNQHLLALINYLALLPLVYFIPELIAPFIGANKLLHVAIAVALIVPVISYVVMPVAVKLLSRNDAQ</sequence>
<evidence type="ECO:0000313" key="3">
    <source>
        <dbReference type="Proteomes" id="UP001231915"/>
    </source>
</evidence>
<gene>
    <name evidence="2" type="ORF">QNM18_13390</name>
</gene>
<evidence type="ECO:0000313" key="2">
    <source>
        <dbReference type="EMBL" id="MDK2596049.1"/>
    </source>
</evidence>
<dbReference type="EMBL" id="JASJUT010000005">
    <property type="protein sequence ID" value="MDK2596049.1"/>
    <property type="molecule type" value="Genomic_DNA"/>
</dbReference>
<name>A0ABT7ELW4_9GAMM</name>
<reference evidence="2 3" key="1">
    <citation type="submission" date="2023-05" db="EMBL/GenBank/DDBJ databases">
        <title>Pseudoalteromonas ardens sp. nov., Pseudoalteromonas obscura sp. nov., and Pseudoalteromonas umbrosa sp. nov., isolated from the coral Montipora capitata.</title>
        <authorList>
            <person name="Thomas E.M."/>
            <person name="Smith E.M."/>
            <person name="Papke E."/>
            <person name="Shlafstein M.D."/>
            <person name="Oline D.K."/>
            <person name="Videau P."/>
            <person name="Saw J.H."/>
            <person name="Strangman W.K."/>
            <person name="Ushijima B."/>
        </authorList>
    </citation>
    <scope>NUCLEOTIDE SEQUENCE [LARGE SCALE GENOMIC DNA]</scope>
    <source>
        <strain evidence="2 3">P94</strain>
    </source>
</reference>
<accession>A0ABT7ELW4</accession>
<keyword evidence="1" id="KW-1133">Transmembrane helix</keyword>
<keyword evidence="3" id="KW-1185">Reference proteome</keyword>
<keyword evidence="1" id="KW-0472">Membrane</keyword>
<keyword evidence="1" id="KW-0812">Transmembrane</keyword>
<proteinExistence type="predicted"/>
<feature type="transmembrane region" description="Helical" evidence="1">
    <location>
        <begin position="12"/>
        <end position="34"/>
    </location>
</feature>
<evidence type="ECO:0000256" key="1">
    <source>
        <dbReference type="SAM" id="Phobius"/>
    </source>
</evidence>